<name>A0A838AAM0_9PSEU</name>
<feature type="region of interest" description="Disordered" evidence="2">
    <location>
        <begin position="60"/>
        <end position="86"/>
    </location>
</feature>
<dbReference type="RefSeq" id="WP_180893128.1">
    <property type="nucleotide sequence ID" value="NZ_JACCKD010000004.1"/>
</dbReference>
<keyword evidence="5" id="KW-1185">Reference proteome</keyword>
<gene>
    <name evidence="4" type="ORF">H0B56_12125</name>
</gene>
<evidence type="ECO:0000259" key="3">
    <source>
        <dbReference type="Pfam" id="PF05065"/>
    </source>
</evidence>
<dbReference type="Gene3D" id="3.30.2400.10">
    <property type="entry name" value="Major capsid protein gp5"/>
    <property type="match status" value="1"/>
</dbReference>
<protein>
    <submittedName>
        <fullName evidence="4">Phage major capsid protein</fullName>
    </submittedName>
</protein>
<reference evidence="4 5" key="1">
    <citation type="submission" date="2020-07" db="EMBL/GenBank/DDBJ databases">
        <title>Genome of Haloechinothrix sp.</title>
        <authorList>
            <person name="Tang S.-K."/>
            <person name="Yang L."/>
            <person name="Zhu W.-Y."/>
        </authorList>
    </citation>
    <scope>NUCLEOTIDE SEQUENCE [LARGE SCALE GENOMIC DNA]</scope>
    <source>
        <strain evidence="4 5">YIM 98757</strain>
    </source>
</reference>
<accession>A0A838AAM0</accession>
<dbReference type="EMBL" id="JACCKD010000004">
    <property type="protein sequence ID" value="MBA0126289.1"/>
    <property type="molecule type" value="Genomic_DNA"/>
</dbReference>
<feature type="domain" description="Phage capsid-like C-terminal" evidence="3">
    <location>
        <begin position="119"/>
        <end position="403"/>
    </location>
</feature>
<dbReference type="AlphaFoldDB" id="A0A838AAM0"/>
<evidence type="ECO:0000313" key="4">
    <source>
        <dbReference type="EMBL" id="MBA0126289.1"/>
    </source>
</evidence>
<evidence type="ECO:0000313" key="5">
    <source>
        <dbReference type="Proteomes" id="UP000582974"/>
    </source>
</evidence>
<dbReference type="Gene3D" id="3.30.2320.10">
    <property type="entry name" value="hypothetical protein PF0899 domain"/>
    <property type="match status" value="1"/>
</dbReference>
<evidence type="ECO:0000256" key="1">
    <source>
        <dbReference type="ARBA" id="ARBA00004328"/>
    </source>
</evidence>
<dbReference type="SUPFAM" id="SSF56563">
    <property type="entry name" value="Major capsid protein gp5"/>
    <property type="match status" value="1"/>
</dbReference>
<proteinExistence type="predicted"/>
<dbReference type="InterPro" id="IPR054612">
    <property type="entry name" value="Phage_capsid-like_C"/>
</dbReference>
<comment type="subcellular location">
    <subcellularLocation>
        <location evidence="1">Virion</location>
    </subcellularLocation>
</comment>
<dbReference type="Proteomes" id="UP000582974">
    <property type="component" value="Unassembled WGS sequence"/>
</dbReference>
<evidence type="ECO:0000256" key="2">
    <source>
        <dbReference type="SAM" id="MobiDB-lite"/>
    </source>
</evidence>
<organism evidence="4 5">
    <name type="scientific">Haloechinothrix aidingensis</name>
    <dbReference type="NCBI Taxonomy" id="2752311"/>
    <lineage>
        <taxon>Bacteria</taxon>
        <taxon>Bacillati</taxon>
        <taxon>Actinomycetota</taxon>
        <taxon>Actinomycetes</taxon>
        <taxon>Pseudonocardiales</taxon>
        <taxon>Pseudonocardiaceae</taxon>
        <taxon>Haloechinothrix</taxon>
    </lineage>
</organism>
<dbReference type="Pfam" id="PF05065">
    <property type="entry name" value="Phage_capsid"/>
    <property type="match status" value="1"/>
</dbReference>
<feature type="compositionally biased region" description="Gly residues" evidence="2">
    <location>
        <begin position="70"/>
        <end position="80"/>
    </location>
</feature>
<dbReference type="InterPro" id="IPR024455">
    <property type="entry name" value="Phage_capsid"/>
</dbReference>
<sequence length="409" mass="45392">MTIHDLRNQRAQHAAQARALLDAASEAGRDLTGEEEQQFDRLMAEADTLEQAINREERLREQERRLQTGPEGGEGNGPDAGGRDNSAESAFRSYLMGGRANLSAEQERALNMANDPEGGFLVAPQQFVETLLQAVDDAVAIRGLATTQRIGEAESLGVPTLDSDLDDAQWTSEVGTGSQDDSLRVGRRELRPHPLAKRIKASRTLLRRATLGPEAIVRDRLSYKFATTTEQAYMTGDGNQKPLGLFTASTDGISTNRDVKVGASGDIGTGVEVADELIDAKYTLKPQYYRRARWLFHRNVVKRVRKIKDANDQYVWQPGLSGDRPDTILELPFLVNEFAPSTVESDAYVGMLGDFSFYWIVDALDMEVQRLVELYAEKNQVGFIGRLETDGMPTLEEPFVRLQVRSGTR</sequence>
<comment type="caution">
    <text evidence="4">The sequence shown here is derived from an EMBL/GenBank/DDBJ whole genome shotgun (WGS) entry which is preliminary data.</text>
</comment>
<dbReference type="NCBIfam" id="TIGR01554">
    <property type="entry name" value="major_cap_HK97"/>
    <property type="match status" value="1"/>
</dbReference>